<name>A0A367IJR7_RHIST</name>
<sequence length="106" mass="12089">MNFIHYKREFEYYSEDESGNEAVEDMAIDYGYVLNLTDMDDCQSVPEAVMEEQDDPVTKESLIEEIAADLSSFPIIDDKKKKNKYGPKQIRLFIEEGLALPKAAAS</sequence>
<organism evidence="1 2">
    <name type="scientific">Rhizopus stolonifer</name>
    <name type="common">Rhizopus nigricans</name>
    <dbReference type="NCBI Taxonomy" id="4846"/>
    <lineage>
        <taxon>Eukaryota</taxon>
        <taxon>Fungi</taxon>
        <taxon>Fungi incertae sedis</taxon>
        <taxon>Mucoromycota</taxon>
        <taxon>Mucoromycotina</taxon>
        <taxon>Mucoromycetes</taxon>
        <taxon>Mucorales</taxon>
        <taxon>Mucorineae</taxon>
        <taxon>Rhizopodaceae</taxon>
        <taxon>Rhizopus</taxon>
    </lineage>
</organism>
<dbReference type="AlphaFoldDB" id="A0A367IJR7"/>
<proteinExistence type="predicted"/>
<keyword evidence="2" id="KW-1185">Reference proteome</keyword>
<evidence type="ECO:0000313" key="1">
    <source>
        <dbReference type="EMBL" id="RCH77761.1"/>
    </source>
</evidence>
<evidence type="ECO:0000313" key="2">
    <source>
        <dbReference type="Proteomes" id="UP000253551"/>
    </source>
</evidence>
<dbReference type="EMBL" id="PJQM01007758">
    <property type="protein sequence ID" value="RCH77761.1"/>
    <property type="molecule type" value="Genomic_DNA"/>
</dbReference>
<dbReference type="Proteomes" id="UP000253551">
    <property type="component" value="Unassembled WGS sequence"/>
</dbReference>
<accession>A0A367IJR7</accession>
<feature type="non-terminal residue" evidence="1">
    <location>
        <position position="106"/>
    </location>
</feature>
<comment type="caution">
    <text evidence="1">The sequence shown here is derived from an EMBL/GenBank/DDBJ whole genome shotgun (WGS) entry which is preliminary data.</text>
</comment>
<protein>
    <submittedName>
        <fullName evidence="1">Uncharacterized protein</fullName>
    </submittedName>
</protein>
<reference evidence="1 2" key="1">
    <citation type="journal article" date="2018" name="G3 (Bethesda)">
        <title>Phylogenetic and Phylogenomic Definition of Rhizopus Species.</title>
        <authorList>
            <person name="Gryganskyi A.P."/>
            <person name="Golan J."/>
            <person name="Dolatabadi S."/>
            <person name="Mondo S."/>
            <person name="Robb S."/>
            <person name="Idnurm A."/>
            <person name="Muszewska A."/>
            <person name="Steczkiewicz K."/>
            <person name="Masonjones S."/>
            <person name="Liao H.L."/>
            <person name="Gajdeczka M.T."/>
            <person name="Anike F."/>
            <person name="Vuek A."/>
            <person name="Anishchenko I.M."/>
            <person name="Voigt K."/>
            <person name="de Hoog G.S."/>
            <person name="Smith M.E."/>
            <person name="Heitman J."/>
            <person name="Vilgalys R."/>
            <person name="Stajich J.E."/>
        </authorList>
    </citation>
    <scope>NUCLEOTIDE SEQUENCE [LARGE SCALE GENOMIC DNA]</scope>
    <source>
        <strain evidence="1 2">LSU 92-RS-03</strain>
    </source>
</reference>
<dbReference type="OrthoDB" id="10404576at2759"/>
<gene>
    <name evidence="1" type="ORF">CU098_006688</name>
</gene>